<sequence length="79" mass="7907">MLLNKTTAKLSVGNSETLVPTIAPGSATNRAVTWSSSDAAKVMVNSAGKITAMAAGSATITVKTNDHAKTATCVVTVTA</sequence>
<protein>
    <submittedName>
        <fullName evidence="2">Ig domain-containing protein</fullName>
    </submittedName>
</protein>
<dbReference type="Proteomes" id="UP001589792">
    <property type="component" value="Unassembled WGS sequence"/>
</dbReference>
<name>A0ABV6EGD9_9GAMM</name>
<comment type="caution">
    <text evidence="2">The sequence shown here is derived from an EMBL/GenBank/DDBJ whole genome shotgun (WGS) entry which is preliminary data.</text>
</comment>
<reference evidence="2 3" key="1">
    <citation type="submission" date="2024-09" db="EMBL/GenBank/DDBJ databases">
        <authorList>
            <person name="Sun Q."/>
            <person name="Mori K."/>
        </authorList>
    </citation>
    <scope>NUCLEOTIDE SEQUENCE [LARGE SCALE GENOMIC DNA]</scope>
    <source>
        <strain evidence="2 3">CCM 8626</strain>
    </source>
</reference>
<keyword evidence="3" id="KW-1185">Reference proteome</keyword>
<evidence type="ECO:0000259" key="1">
    <source>
        <dbReference type="SMART" id="SM00635"/>
    </source>
</evidence>
<dbReference type="EMBL" id="JBHLXG010000018">
    <property type="protein sequence ID" value="MFC0228066.1"/>
    <property type="molecule type" value="Genomic_DNA"/>
</dbReference>
<evidence type="ECO:0000313" key="3">
    <source>
        <dbReference type="Proteomes" id="UP001589792"/>
    </source>
</evidence>
<dbReference type="InterPro" id="IPR003343">
    <property type="entry name" value="Big_2"/>
</dbReference>
<feature type="domain" description="BIG2" evidence="1">
    <location>
        <begin position="3"/>
        <end position="74"/>
    </location>
</feature>
<gene>
    <name evidence="2" type="ORF">ACFFJ3_16470</name>
</gene>
<dbReference type="RefSeq" id="WP_380678214.1">
    <property type="nucleotide sequence ID" value="NZ_JBHLXG010000018.1"/>
</dbReference>
<dbReference type="Pfam" id="PF02368">
    <property type="entry name" value="Big_2"/>
    <property type="match status" value="1"/>
</dbReference>
<accession>A0ABV6EGD9</accession>
<dbReference type="Gene3D" id="2.60.40.1080">
    <property type="match status" value="1"/>
</dbReference>
<dbReference type="SMART" id="SM00635">
    <property type="entry name" value="BID_2"/>
    <property type="match status" value="1"/>
</dbReference>
<dbReference type="SUPFAM" id="SSF49373">
    <property type="entry name" value="Invasin/intimin cell-adhesion fragments"/>
    <property type="match status" value="1"/>
</dbReference>
<dbReference type="InterPro" id="IPR008964">
    <property type="entry name" value="Invasin/intimin_cell_adhesion"/>
</dbReference>
<evidence type="ECO:0000313" key="2">
    <source>
        <dbReference type="EMBL" id="MFC0228066.1"/>
    </source>
</evidence>
<proteinExistence type="predicted"/>
<organism evidence="2 3">
    <name type="scientific">Serratia aquatilis</name>
    <dbReference type="NCBI Taxonomy" id="1737515"/>
    <lineage>
        <taxon>Bacteria</taxon>
        <taxon>Pseudomonadati</taxon>
        <taxon>Pseudomonadota</taxon>
        <taxon>Gammaproteobacteria</taxon>
        <taxon>Enterobacterales</taxon>
        <taxon>Yersiniaceae</taxon>
        <taxon>Serratia</taxon>
    </lineage>
</organism>